<reference evidence="1" key="1">
    <citation type="submission" date="2021-06" db="EMBL/GenBank/DDBJ databases">
        <authorList>
            <person name="Kallberg Y."/>
            <person name="Tangrot J."/>
            <person name="Rosling A."/>
        </authorList>
    </citation>
    <scope>NUCLEOTIDE SEQUENCE</scope>
    <source>
        <strain evidence="1">IL203A</strain>
    </source>
</reference>
<accession>A0ACA9LCM6</accession>
<gene>
    <name evidence="1" type="ORF">DHETER_LOCUS3712</name>
</gene>
<organism evidence="1 2">
    <name type="scientific">Dentiscutata heterogama</name>
    <dbReference type="NCBI Taxonomy" id="1316150"/>
    <lineage>
        <taxon>Eukaryota</taxon>
        <taxon>Fungi</taxon>
        <taxon>Fungi incertae sedis</taxon>
        <taxon>Mucoromycota</taxon>
        <taxon>Glomeromycotina</taxon>
        <taxon>Glomeromycetes</taxon>
        <taxon>Diversisporales</taxon>
        <taxon>Gigasporaceae</taxon>
        <taxon>Dentiscutata</taxon>
    </lineage>
</organism>
<name>A0ACA9LCM6_9GLOM</name>
<feature type="non-terminal residue" evidence="1">
    <location>
        <position position="1"/>
    </location>
</feature>
<proteinExistence type="predicted"/>
<dbReference type="EMBL" id="CAJVPU010003323">
    <property type="protein sequence ID" value="CAG8516552.1"/>
    <property type="molecule type" value="Genomic_DNA"/>
</dbReference>
<sequence length="43" mass="5009">VIMIGFHRSCNTGVAKWNLIVFMVFLDNSETFFLTVYDILEHS</sequence>
<comment type="caution">
    <text evidence="1">The sequence shown here is derived from an EMBL/GenBank/DDBJ whole genome shotgun (WGS) entry which is preliminary data.</text>
</comment>
<keyword evidence="2" id="KW-1185">Reference proteome</keyword>
<evidence type="ECO:0000313" key="2">
    <source>
        <dbReference type="Proteomes" id="UP000789702"/>
    </source>
</evidence>
<evidence type="ECO:0000313" key="1">
    <source>
        <dbReference type="EMBL" id="CAG8516552.1"/>
    </source>
</evidence>
<protein>
    <submittedName>
        <fullName evidence="1">1480_t:CDS:1</fullName>
    </submittedName>
</protein>
<dbReference type="Proteomes" id="UP000789702">
    <property type="component" value="Unassembled WGS sequence"/>
</dbReference>